<name>A0ACB8BS53_9AGAM</name>
<comment type="caution">
    <text evidence="1">The sequence shown here is derived from an EMBL/GenBank/DDBJ whole genome shotgun (WGS) entry which is preliminary data.</text>
</comment>
<organism evidence="1 2">
    <name type="scientific">Leucogyrophana mollusca</name>
    <dbReference type="NCBI Taxonomy" id="85980"/>
    <lineage>
        <taxon>Eukaryota</taxon>
        <taxon>Fungi</taxon>
        <taxon>Dikarya</taxon>
        <taxon>Basidiomycota</taxon>
        <taxon>Agaricomycotina</taxon>
        <taxon>Agaricomycetes</taxon>
        <taxon>Agaricomycetidae</taxon>
        <taxon>Boletales</taxon>
        <taxon>Boletales incertae sedis</taxon>
        <taxon>Leucogyrophana</taxon>
    </lineage>
</organism>
<protein>
    <submittedName>
        <fullName evidence="1">Phosphoglycerate mutase-like protein</fullName>
    </submittedName>
</protein>
<dbReference type="Proteomes" id="UP000790709">
    <property type="component" value="Unassembled WGS sequence"/>
</dbReference>
<keyword evidence="2" id="KW-1185">Reference proteome</keyword>
<evidence type="ECO:0000313" key="1">
    <source>
        <dbReference type="EMBL" id="KAH7928484.1"/>
    </source>
</evidence>
<dbReference type="EMBL" id="MU266352">
    <property type="protein sequence ID" value="KAH7928484.1"/>
    <property type="molecule type" value="Genomic_DNA"/>
</dbReference>
<evidence type="ECO:0000313" key="2">
    <source>
        <dbReference type="Proteomes" id="UP000790709"/>
    </source>
</evidence>
<gene>
    <name evidence="1" type="ORF">BV22DRAFT_1058674</name>
</gene>
<sequence length="225" mass="25869">MSRPMPRIFLIRHGETEWSLNGLDIPPYRQTGRSDIPLTPRGEDQIKSKAPILVGEGKAIDPENLCVALVSPRQRAHKTFHLLFEHLPQFPHHILSEEVREWDYGDYEGLFLHEIKEKKPGWDIWRDGCVGGESVEEMRSRVDNVIAKVRDYHREYKEGGTNTRDVLIVAHGHFNRVFISRWINFDLALGTHFNVEPGGVTVLSYNHNSLEEPALNALNLYADLK</sequence>
<accession>A0ACB8BS53</accession>
<proteinExistence type="predicted"/>
<reference evidence="1" key="1">
    <citation type="journal article" date="2021" name="New Phytol.">
        <title>Evolutionary innovations through gain and loss of genes in the ectomycorrhizal Boletales.</title>
        <authorList>
            <person name="Wu G."/>
            <person name="Miyauchi S."/>
            <person name="Morin E."/>
            <person name="Kuo A."/>
            <person name="Drula E."/>
            <person name="Varga T."/>
            <person name="Kohler A."/>
            <person name="Feng B."/>
            <person name="Cao Y."/>
            <person name="Lipzen A."/>
            <person name="Daum C."/>
            <person name="Hundley H."/>
            <person name="Pangilinan J."/>
            <person name="Johnson J."/>
            <person name="Barry K."/>
            <person name="LaButti K."/>
            <person name="Ng V."/>
            <person name="Ahrendt S."/>
            <person name="Min B."/>
            <person name="Choi I.G."/>
            <person name="Park H."/>
            <person name="Plett J.M."/>
            <person name="Magnuson J."/>
            <person name="Spatafora J.W."/>
            <person name="Nagy L.G."/>
            <person name="Henrissat B."/>
            <person name="Grigoriev I.V."/>
            <person name="Yang Z.L."/>
            <person name="Xu J."/>
            <person name="Martin F.M."/>
        </authorList>
    </citation>
    <scope>NUCLEOTIDE SEQUENCE</scope>
    <source>
        <strain evidence="1">KUC20120723A-06</strain>
    </source>
</reference>